<name>A0A417Z279_9LACO</name>
<gene>
    <name evidence="1" type="ORF">DS832_09230</name>
</gene>
<dbReference type="AlphaFoldDB" id="A0A417Z279"/>
<evidence type="ECO:0008006" key="3">
    <source>
        <dbReference type="Google" id="ProtNLM"/>
    </source>
</evidence>
<proteinExistence type="predicted"/>
<dbReference type="PANTHER" id="PTHR36433:SF2">
    <property type="entry name" value="YXEA FAMILY PROTEIN"/>
    <property type="match status" value="1"/>
</dbReference>
<dbReference type="EMBL" id="QOCS01000035">
    <property type="protein sequence ID" value="RHW44142.1"/>
    <property type="molecule type" value="Genomic_DNA"/>
</dbReference>
<organism evidence="1 2">
    <name type="scientific">Bombilactobacillus bombi</name>
    <dbReference type="NCBI Taxonomy" id="1303590"/>
    <lineage>
        <taxon>Bacteria</taxon>
        <taxon>Bacillati</taxon>
        <taxon>Bacillota</taxon>
        <taxon>Bacilli</taxon>
        <taxon>Lactobacillales</taxon>
        <taxon>Lactobacillaceae</taxon>
        <taxon>Bombilactobacillus</taxon>
    </lineage>
</organism>
<comment type="caution">
    <text evidence="1">The sequence shown here is derived from an EMBL/GenBank/DDBJ whole genome shotgun (WGS) entry which is preliminary data.</text>
</comment>
<accession>A0A417Z279</accession>
<sequence length="135" mass="15482">MKKFFSSILVILVIICFLPFVLSLLTHDQTNKLAMVVDSINPILSKKELYAKVATSKPFIIEKPQRVSQEKNYLYCVTAYDKNGKSRKLLCKSFGQPAKIQVGDYLLIKAKGQTVKFWKIISRNKIPKNIIQEMN</sequence>
<dbReference type="PANTHER" id="PTHR36433">
    <property type="entry name" value="HYPOTHETICAL CYTOSOLIC PROTEIN"/>
    <property type="match status" value="1"/>
</dbReference>
<dbReference type="InterPro" id="IPR006542">
    <property type="entry name" value="DUF1093"/>
</dbReference>
<dbReference type="Proteomes" id="UP000284822">
    <property type="component" value="Unassembled WGS sequence"/>
</dbReference>
<protein>
    <recommendedName>
        <fullName evidence="3">DUF1093 domain-containing protein</fullName>
    </recommendedName>
</protein>
<evidence type="ECO:0000313" key="2">
    <source>
        <dbReference type="Proteomes" id="UP000284822"/>
    </source>
</evidence>
<dbReference type="SUPFAM" id="SSF159121">
    <property type="entry name" value="BC4932-like"/>
    <property type="match status" value="1"/>
</dbReference>
<dbReference type="InterPro" id="IPR036166">
    <property type="entry name" value="YxeA-like_sf"/>
</dbReference>
<dbReference type="Pfam" id="PF06486">
    <property type="entry name" value="DUF1093"/>
    <property type="match status" value="1"/>
</dbReference>
<dbReference type="Gene3D" id="2.40.50.480">
    <property type="match status" value="1"/>
</dbReference>
<evidence type="ECO:0000313" key="1">
    <source>
        <dbReference type="EMBL" id="RHW44142.1"/>
    </source>
</evidence>
<reference evidence="1 2" key="1">
    <citation type="submission" date="2018-07" db="EMBL/GenBank/DDBJ databases">
        <title>Genome sequences of six Lactobacillus spp. isolated from bumble bee guts.</title>
        <authorList>
            <person name="Motta E.V.S."/>
            <person name="Moran N.A."/>
        </authorList>
    </citation>
    <scope>NUCLEOTIDE SEQUENCE [LARGE SCALE GENOMIC DNA]</scope>
    <source>
        <strain evidence="1 2">LV-8.1</strain>
    </source>
</reference>
<dbReference type="RefSeq" id="WP_118911305.1">
    <property type="nucleotide sequence ID" value="NZ_QOCS01000035.1"/>
</dbReference>